<organism evidence="1 2">
    <name type="scientific">Thalassobacillus hwangdonensis</name>
    <dbReference type="NCBI Taxonomy" id="546108"/>
    <lineage>
        <taxon>Bacteria</taxon>
        <taxon>Bacillati</taxon>
        <taxon>Bacillota</taxon>
        <taxon>Bacilli</taxon>
        <taxon>Bacillales</taxon>
        <taxon>Bacillaceae</taxon>
        <taxon>Thalassobacillus</taxon>
    </lineage>
</organism>
<gene>
    <name evidence="1" type="ORF">ACFQ2J_17945</name>
</gene>
<dbReference type="Proteomes" id="UP001596990">
    <property type="component" value="Unassembled WGS sequence"/>
</dbReference>
<protein>
    <submittedName>
        <fullName evidence="1">VCBS repeat-containing protein</fullName>
    </submittedName>
</protein>
<proteinExistence type="predicted"/>
<dbReference type="SUPFAM" id="SSF69318">
    <property type="entry name" value="Integrin alpha N-terminal domain"/>
    <property type="match status" value="1"/>
</dbReference>
<name>A0ABW3L5M6_9BACI</name>
<reference evidence="2" key="1">
    <citation type="journal article" date="2019" name="Int. J. Syst. Evol. Microbiol.">
        <title>The Global Catalogue of Microorganisms (GCM) 10K type strain sequencing project: providing services to taxonomists for standard genome sequencing and annotation.</title>
        <authorList>
            <consortium name="The Broad Institute Genomics Platform"/>
            <consortium name="The Broad Institute Genome Sequencing Center for Infectious Disease"/>
            <person name="Wu L."/>
            <person name="Ma J."/>
        </authorList>
    </citation>
    <scope>NUCLEOTIDE SEQUENCE [LARGE SCALE GENOMIC DNA]</scope>
    <source>
        <strain evidence="2">CCUG 56607</strain>
    </source>
</reference>
<evidence type="ECO:0000313" key="2">
    <source>
        <dbReference type="Proteomes" id="UP001596990"/>
    </source>
</evidence>
<accession>A0ABW3L5M6</accession>
<dbReference type="EMBL" id="JBHTKL010000006">
    <property type="protein sequence ID" value="MFD1021077.1"/>
    <property type="molecule type" value="Genomic_DNA"/>
</dbReference>
<keyword evidence="2" id="KW-1185">Reference proteome</keyword>
<comment type="caution">
    <text evidence="1">The sequence shown here is derived from an EMBL/GenBank/DDBJ whole genome shotgun (WGS) entry which is preliminary data.</text>
</comment>
<dbReference type="RefSeq" id="WP_386063869.1">
    <property type="nucleotide sequence ID" value="NZ_JBHTKL010000006.1"/>
</dbReference>
<dbReference type="InterPro" id="IPR028994">
    <property type="entry name" value="Integrin_alpha_N"/>
</dbReference>
<evidence type="ECO:0000313" key="1">
    <source>
        <dbReference type="EMBL" id="MFD1021077.1"/>
    </source>
</evidence>
<sequence>MYRNGYGIVAFARGDVNGDLIPDNVFVTGFRESGAAIIRNMTLVIQDGLTGALFPIPLNENIGYDPSIFLGDFTGDGINDIFLSIQSGGSGATTYDYVYSFVQNTPQLLFDSDVYNDLFKYEVTYLDNYKVEIVSDRNKMKYLIDLSLRDSEYLNEIYDANGKLKEPISGWVDPVSGLYPFDFSGDNVYGLWAFQQIAGRYHADSLGYIQNRLKWDGTSFALDYQDLAIFGSQF</sequence>